<sequence length="108" mass="10777">MTTDGSPAPTPAARADEAPKASVLAKVAIAVALVGAVVGIALLTLVPAIAVPVGLLLPPLAFVLAIVSLFRRSTRKSVGVAAIIVSAVAATAFVVYFFATYAQAAYVG</sequence>
<dbReference type="EMBL" id="CP054038">
    <property type="protein sequence ID" value="QKJ20253.1"/>
    <property type="molecule type" value="Genomic_DNA"/>
</dbReference>
<keyword evidence="1" id="KW-0472">Membrane</keyword>
<protein>
    <submittedName>
        <fullName evidence="2">Uncharacterized protein</fullName>
    </submittedName>
</protein>
<accession>A0A7D4PV56</accession>
<name>A0A7D4PV56_9MICO</name>
<feature type="transmembrane region" description="Helical" evidence="1">
    <location>
        <begin position="77"/>
        <end position="99"/>
    </location>
</feature>
<organism evidence="2 3">
    <name type="scientific">Microbacterium hominis</name>
    <dbReference type="NCBI Taxonomy" id="162426"/>
    <lineage>
        <taxon>Bacteria</taxon>
        <taxon>Bacillati</taxon>
        <taxon>Actinomycetota</taxon>
        <taxon>Actinomycetes</taxon>
        <taxon>Micrococcales</taxon>
        <taxon>Microbacteriaceae</taxon>
        <taxon>Microbacterium</taxon>
    </lineage>
</organism>
<dbReference type="Proteomes" id="UP000502498">
    <property type="component" value="Chromosome"/>
</dbReference>
<keyword evidence="1" id="KW-0812">Transmembrane</keyword>
<gene>
    <name evidence="2" type="ORF">HQM25_13390</name>
</gene>
<evidence type="ECO:0000313" key="2">
    <source>
        <dbReference type="EMBL" id="QKJ20253.1"/>
    </source>
</evidence>
<reference evidence="2 3" key="1">
    <citation type="submission" date="2020-05" db="EMBL/GenBank/DDBJ databases">
        <title>Strain PA2F3 complete genome.</title>
        <authorList>
            <person name="Kim Y.-S."/>
            <person name="Kim S.-J."/>
            <person name="Jung H.-k."/>
            <person name="Kim S.-E."/>
            <person name="Kim K.-H."/>
        </authorList>
    </citation>
    <scope>NUCLEOTIDE SEQUENCE [LARGE SCALE GENOMIC DNA]</scope>
    <source>
        <strain evidence="2 3">PA2F3</strain>
    </source>
</reference>
<evidence type="ECO:0000256" key="1">
    <source>
        <dbReference type="SAM" id="Phobius"/>
    </source>
</evidence>
<feature type="transmembrane region" description="Helical" evidence="1">
    <location>
        <begin position="49"/>
        <end position="70"/>
    </location>
</feature>
<feature type="transmembrane region" description="Helical" evidence="1">
    <location>
        <begin position="23"/>
        <end position="43"/>
    </location>
</feature>
<dbReference type="RefSeq" id="WP_172990688.1">
    <property type="nucleotide sequence ID" value="NZ_CP054038.1"/>
</dbReference>
<proteinExistence type="predicted"/>
<keyword evidence="1" id="KW-1133">Transmembrane helix</keyword>
<dbReference type="AlphaFoldDB" id="A0A7D4PV56"/>
<evidence type="ECO:0000313" key="3">
    <source>
        <dbReference type="Proteomes" id="UP000502498"/>
    </source>
</evidence>